<keyword evidence="3" id="KW-1185">Reference proteome</keyword>
<sequence length="223" mass="24616">MRVAIYFTPPAGAPLARAAAEWLGRDAFLGTATRDTDPLIDPIVAEPARYGFHATMRAPFTLADGCELTDLDERLARFAASRPAFRLPAIRLAQLGRFFALVPAAPDAQLAELEADTVTTFEPFRRPSTPEEIARRRPQDLSERQRGHLQTFGYPYVFEDFRFHMTLTGPVDAAQTEAVHALLTERFSAFDGAALPVDGLALFVEPAPGQPLRVHSLHSFDAR</sequence>
<organism evidence="2 3">
    <name type="scientific">Aureimonas glaciei</name>
    <dbReference type="NCBI Taxonomy" id="1776957"/>
    <lineage>
        <taxon>Bacteria</taxon>
        <taxon>Pseudomonadati</taxon>
        <taxon>Pseudomonadota</taxon>
        <taxon>Alphaproteobacteria</taxon>
        <taxon>Hyphomicrobiales</taxon>
        <taxon>Aurantimonadaceae</taxon>
        <taxon>Aureimonas</taxon>
    </lineage>
</organism>
<reference evidence="2" key="2">
    <citation type="submission" date="2020-09" db="EMBL/GenBank/DDBJ databases">
        <authorList>
            <person name="Sun Q."/>
            <person name="Zhou Y."/>
        </authorList>
    </citation>
    <scope>NUCLEOTIDE SEQUENCE</scope>
    <source>
        <strain evidence="2">CGMCC 1.15493</strain>
    </source>
</reference>
<proteinExistence type="predicted"/>
<comment type="caution">
    <text evidence="2">The sequence shown here is derived from an EMBL/GenBank/DDBJ whole genome shotgun (WGS) entry which is preliminary data.</text>
</comment>
<feature type="region of interest" description="Disordered" evidence="1">
    <location>
        <begin position="124"/>
        <end position="144"/>
    </location>
</feature>
<dbReference type="AlphaFoldDB" id="A0A916XZ92"/>
<dbReference type="PIRSF" id="PIRSF033328">
    <property type="entry name" value="Phest_Mll4975"/>
    <property type="match status" value="1"/>
</dbReference>
<accession>A0A916XZ92</accession>
<dbReference type="Proteomes" id="UP000613160">
    <property type="component" value="Unassembled WGS sequence"/>
</dbReference>
<evidence type="ECO:0000313" key="2">
    <source>
        <dbReference type="EMBL" id="GGD21211.1"/>
    </source>
</evidence>
<evidence type="ECO:0008006" key="4">
    <source>
        <dbReference type="Google" id="ProtNLM"/>
    </source>
</evidence>
<dbReference type="Pfam" id="PF06299">
    <property type="entry name" value="DUF1045"/>
    <property type="match status" value="1"/>
</dbReference>
<dbReference type="EMBL" id="BMJJ01000005">
    <property type="protein sequence ID" value="GGD21211.1"/>
    <property type="molecule type" value="Genomic_DNA"/>
</dbReference>
<evidence type="ECO:0000313" key="3">
    <source>
        <dbReference type="Proteomes" id="UP000613160"/>
    </source>
</evidence>
<dbReference type="InterPro" id="IPR009389">
    <property type="entry name" value="DUF1045"/>
</dbReference>
<dbReference type="RefSeq" id="WP_188851055.1">
    <property type="nucleotide sequence ID" value="NZ_BMJJ01000005.1"/>
</dbReference>
<reference evidence="2" key="1">
    <citation type="journal article" date="2014" name="Int. J. Syst. Evol. Microbiol.">
        <title>Complete genome sequence of Corynebacterium casei LMG S-19264T (=DSM 44701T), isolated from a smear-ripened cheese.</title>
        <authorList>
            <consortium name="US DOE Joint Genome Institute (JGI-PGF)"/>
            <person name="Walter F."/>
            <person name="Albersmeier A."/>
            <person name="Kalinowski J."/>
            <person name="Ruckert C."/>
        </authorList>
    </citation>
    <scope>NUCLEOTIDE SEQUENCE</scope>
    <source>
        <strain evidence="2">CGMCC 1.15493</strain>
    </source>
</reference>
<evidence type="ECO:0000256" key="1">
    <source>
        <dbReference type="SAM" id="MobiDB-lite"/>
    </source>
</evidence>
<gene>
    <name evidence="2" type="ORF">GCM10011335_25170</name>
</gene>
<protein>
    <recommendedName>
        <fullName evidence="4">Phosphonate metabolism protein</fullName>
    </recommendedName>
</protein>
<name>A0A916XZ92_9HYPH</name>